<dbReference type="GO" id="GO:0008270">
    <property type="term" value="F:zinc ion binding"/>
    <property type="evidence" value="ECO:0007669"/>
    <property type="project" value="UniProtKB-KW"/>
</dbReference>
<evidence type="ECO:0000256" key="1">
    <source>
        <dbReference type="ARBA" id="ARBA00022723"/>
    </source>
</evidence>
<accession>A0A2C9LR43</accession>
<dbReference type="SUPFAM" id="SSF57850">
    <property type="entry name" value="RING/U-box"/>
    <property type="match status" value="1"/>
</dbReference>
<feature type="domain" description="RING-type" evidence="6">
    <location>
        <begin position="33"/>
        <end position="84"/>
    </location>
</feature>
<proteinExistence type="predicted"/>
<evidence type="ECO:0000256" key="4">
    <source>
        <dbReference type="PROSITE-ProRule" id="PRU00175"/>
    </source>
</evidence>
<evidence type="ECO:0000259" key="6">
    <source>
        <dbReference type="PROSITE" id="PS50089"/>
    </source>
</evidence>
<dbReference type="AlphaFoldDB" id="A0A2C9LR43"/>
<keyword evidence="2 4" id="KW-0863">Zinc-finger</keyword>
<dbReference type="OMA" id="ICMEFFD"/>
<evidence type="ECO:0000313" key="8">
    <source>
        <dbReference type="Proteomes" id="UP000076420"/>
    </source>
</evidence>
<feature type="compositionally biased region" description="Low complexity" evidence="5">
    <location>
        <begin position="268"/>
        <end position="291"/>
    </location>
</feature>
<dbReference type="SMART" id="SM00184">
    <property type="entry name" value="RING"/>
    <property type="match status" value="1"/>
</dbReference>
<dbReference type="InterPro" id="IPR001841">
    <property type="entry name" value="Znf_RING"/>
</dbReference>
<evidence type="ECO:0000313" key="10">
    <source>
        <dbReference type="RefSeq" id="XP_013062093.1"/>
    </source>
</evidence>
<dbReference type="InterPro" id="IPR017907">
    <property type="entry name" value="Znf_RING_CS"/>
</dbReference>
<dbReference type="InterPro" id="IPR013083">
    <property type="entry name" value="Znf_RING/FYVE/PHD"/>
</dbReference>
<dbReference type="RefSeq" id="XP_013062093.1">
    <property type="nucleotide sequence ID" value="XM_013206639.2"/>
</dbReference>
<keyword evidence="9" id="KW-1185">Reference proteome</keyword>
<dbReference type="VEuPathDB" id="VectorBase:BGLAX_032361"/>
<dbReference type="STRING" id="6526.A0A2C9LR43"/>
<dbReference type="Proteomes" id="UP000076420">
    <property type="component" value="Unassembled WGS sequence"/>
</dbReference>
<dbReference type="Pfam" id="PF13445">
    <property type="entry name" value="zf-RING_UBOX"/>
    <property type="match status" value="1"/>
</dbReference>
<dbReference type="Proteomes" id="UP001165740">
    <property type="component" value="Chromosome 4"/>
</dbReference>
<keyword evidence="3" id="KW-0862">Zinc</keyword>
<dbReference type="VEuPathDB" id="VectorBase:BGLB034001"/>
<sequence>MSETVPNRPSDCLLHSDQLFQVLGGDAMQILRCGICMEFFDVPIVLPCGHTFCLQCLTEMCKHASRNCVLSPLKDLRIGCPNCRVLIYASPILERNVTCNFIIQSFLECLRSREGGKRLNAGVNTDEVRVGPKIRTVSDIEVEKVIKEVDRLTDSLGKRNVLDNAYFEVDEIRRQHLAEEAKRLEEEEHQQRQKHWNSRSIPPAMPTQLRVQQHPQQQLPPFVQPQQHPRPRPFCWDAINSQTLTLTPHSPFYFPSSFQQPAPPYPTQPQLQPQQQQPQPFPQQQNQNQQQFQLPNISRISKMATVLPLQRCPDFSHFSSSVGQLDIHGSHPSRLDNDPAVMSYSYKAAVNSSGNK</sequence>
<gene>
    <name evidence="7" type="primary">106051459</name>
    <name evidence="10" type="synonym">LOC106051459</name>
</gene>
<feature type="region of interest" description="Disordered" evidence="5">
    <location>
        <begin position="250"/>
        <end position="291"/>
    </location>
</feature>
<dbReference type="PROSITE" id="PS00518">
    <property type="entry name" value="ZF_RING_1"/>
    <property type="match status" value="1"/>
</dbReference>
<feature type="region of interest" description="Disordered" evidence="5">
    <location>
        <begin position="184"/>
        <end position="203"/>
    </location>
</feature>
<name>A0A2C9LR43_BIOGL</name>
<evidence type="ECO:0000313" key="7">
    <source>
        <dbReference type="EnsemblMetazoa" id="BGLB034001-PA"/>
    </source>
</evidence>
<keyword evidence="1" id="KW-0479">Metal-binding</keyword>
<evidence type="ECO:0000256" key="5">
    <source>
        <dbReference type="SAM" id="MobiDB-lite"/>
    </source>
</evidence>
<organism evidence="7 8">
    <name type="scientific">Biomphalaria glabrata</name>
    <name type="common">Bloodfluke planorb</name>
    <name type="synonym">Freshwater snail</name>
    <dbReference type="NCBI Taxonomy" id="6526"/>
    <lineage>
        <taxon>Eukaryota</taxon>
        <taxon>Metazoa</taxon>
        <taxon>Spiralia</taxon>
        <taxon>Lophotrochozoa</taxon>
        <taxon>Mollusca</taxon>
        <taxon>Gastropoda</taxon>
        <taxon>Heterobranchia</taxon>
        <taxon>Euthyneura</taxon>
        <taxon>Panpulmonata</taxon>
        <taxon>Hygrophila</taxon>
        <taxon>Lymnaeoidea</taxon>
        <taxon>Planorbidae</taxon>
        <taxon>Biomphalaria</taxon>
    </lineage>
</organism>
<dbReference type="KEGG" id="bgt:106051459"/>
<feature type="region of interest" description="Disordered" evidence="5">
    <location>
        <begin position="208"/>
        <end position="235"/>
    </location>
</feature>
<dbReference type="GeneID" id="106051459"/>
<dbReference type="PROSITE" id="PS50089">
    <property type="entry name" value="ZF_RING_2"/>
    <property type="match status" value="1"/>
</dbReference>
<evidence type="ECO:0000313" key="9">
    <source>
        <dbReference type="Proteomes" id="UP001165740"/>
    </source>
</evidence>
<reference evidence="7" key="1">
    <citation type="submission" date="2020-05" db="UniProtKB">
        <authorList>
            <consortium name="EnsemblMetazoa"/>
        </authorList>
    </citation>
    <scope>IDENTIFICATION</scope>
    <source>
        <strain evidence="7">BB02</strain>
    </source>
</reference>
<protein>
    <submittedName>
        <fullName evidence="10">Uncharacterized protein LOC106051459</fullName>
    </submittedName>
</protein>
<feature type="compositionally biased region" description="Low complexity" evidence="5">
    <location>
        <begin position="208"/>
        <end position="227"/>
    </location>
</feature>
<reference evidence="10" key="2">
    <citation type="submission" date="2025-04" db="UniProtKB">
        <authorList>
            <consortium name="RefSeq"/>
        </authorList>
    </citation>
    <scope>IDENTIFICATION</scope>
</reference>
<evidence type="ECO:0000256" key="3">
    <source>
        <dbReference type="ARBA" id="ARBA00022833"/>
    </source>
</evidence>
<dbReference type="OrthoDB" id="9416842at2759"/>
<dbReference type="Gene3D" id="3.30.40.10">
    <property type="entry name" value="Zinc/RING finger domain, C3HC4 (zinc finger)"/>
    <property type="match status" value="1"/>
</dbReference>
<dbReference type="InterPro" id="IPR027370">
    <property type="entry name" value="Znf-RING_euk"/>
</dbReference>
<evidence type="ECO:0000256" key="2">
    <source>
        <dbReference type="ARBA" id="ARBA00022771"/>
    </source>
</evidence>
<dbReference type="EnsemblMetazoa" id="BGLB034001-RA">
    <property type="protein sequence ID" value="BGLB034001-PA"/>
    <property type="gene ID" value="BGLB034001"/>
</dbReference>